<keyword evidence="5" id="KW-1185">Reference proteome</keyword>
<feature type="region of interest" description="Disordered" evidence="1">
    <location>
        <begin position="31"/>
        <end position="82"/>
    </location>
</feature>
<accession>A0A4R2J1A0</accession>
<feature type="chain" id="PRO_5020719995" description="MYXO-CTERM domain-containing protein" evidence="3">
    <location>
        <begin position="22"/>
        <end position="123"/>
    </location>
</feature>
<keyword evidence="3" id="KW-0732">Signal</keyword>
<sequence length="123" mass="12451">MNHTYAALAASALSMGGIVLAAPAASAMLRTPGPGVTPSAVTSQSPGWPDEGSGYPGSEKRSPEYNYPEYKLDPPAASNLQPARTSVWDNSIGAVEAGASALGGAGVALGGLWLVRRRSALAR</sequence>
<name>A0A4R2J1A0_9ACTN</name>
<evidence type="ECO:0008006" key="6">
    <source>
        <dbReference type="Google" id="ProtNLM"/>
    </source>
</evidence>
<reference evidence="4 5" key="1">
    <citation type="journal article" date="2015" name="Stand. Genomic Sci.">
        <title>Genomic Encyclopedia of Bacterial and Archaeal Type Strains, Phase III: the genomes of soil and plant-associated and newly described type strains.</title>
        <authorList>
            <person name="Whitman W.B."/>
            <person name="Woyke T."/>
            <person name="Klenk H.P."/>
            <person name="Zhou Y."/>
            <person name="Lilburn T.G."/>
            <person name="Beck B.J."/>
            <person name="De Vos P."/>
            <person name="Vandamme P."/>
            <person name="Eisen J.A."/>
            <person name="Garrity G."/>
            <person name="Hugenholtz P."/>
            <person name="Kyrpides N.C."/>
        </authorList>
    </citation>
    <scope>NUCLEOTIDE SEQUENCE [LARGE SCALE GENOMIC DNA]</scope>
    <source>
        <strain evidence="4 5">VKM Ac-2541</strain>
    </source>
</reference>
<dbReference type="RefSeq" id="WP_132144263.1">
    <property type="nucleotide sequence ID" value="NZ_SLWR01000001.1"/>
</dbReference>
<dbReference type="Proteomes" id="UP000295573">
    <property type="component" value="Unassembled WGS sequence"/>
</dbReference>
<proteinExistence type="predicted"/>
<dbReference type="OrthoDB" id="3827532at2"/>
<feature type="transmembrane region" description="Helical" evidence="2">
    <location>
        <begin position="97"/>
        <end position="115"/>
    </location>
</feature>
<evidence type="ECO:0000256" key="3">
    <source>
        <dbReference type="SAM" id="SignalP"/>
    </source>
</evidence>
<keyword evidence="2" id="KW-0812">Transmembrane</keyword>
<protein>
    <recommendedName>
        <fullName evidence="6">MYXO-CTERM domain-containing protein</fullName>
    </recommendedName>
</protein>
<dbReference type="AlphaFoldDB" id="A0A4R2J1A0"/>
<evidence type="ECO:0000256" key="1">
    <source>
        <dbReference type="SAM" id="MobiDB-lite"/>
    </source>
</evidence>
<keyword evidence="2" id="KW-0472">Membrane</keyword>
<feature type="signal peptide" evidence="3">
    <location>
        <begin position="1"/>
        <end position="21"/>
    </location>
</feature>
<dbReference type="EMBL" id="SLWR01000001">
    <property type="protein sequence ID" value="TCO52001.1"/>
    <property type="molecule type" value="Genomic_DNA"/>
</dbReference>
<gene>
    <name evidence="4" type="ORF">EV646_101997</name>
</gene>
<evidence type="ECO:0000313" key="5">
    <source>
        <dbReference type="Proteomes" id="UP000295573"/>
    </source>
</evidence>
<organism evidence="4 5">
    <name type="scientific">Kribbella antiqua</name>
    <dbReference type="NCBI Taxonomy" id="2512217"/>
    <lineage>
        <taxon>Bacteria</taxon>
        <taxon>Bacillati</taxon>
        <taxon>Actinomycetota</taxon>
        <taxon>Actinomycetes</taxon>
        <taxon>Propionibacteriales</taxon>
        <taxon>Kribbellaceae</taxon>
        <taxon>Kribbella</taxon>
    </lineage>
</organism>
<evidence type="ECO:0000256" key="2">
    <source>
        <dbReference type="SAM" id="Phobius"/>
    </source>
</evidence>
<comment type="caution">
    <text evidence="4">The sequence shown here is derived from an EMBL/GenBank/DDBJ whole genome shotgun (WGS) entry which is preliminary data.</text>
</comment>
<keyword evidence="2" id="KW-1133">Transmembrane helix</keyword>
<evidence type="ECO:0000313" key="4">
    <source>
        <dbReference type="EMBL" id="TCO52001.1"/>
    </source>
</evidence>